<comment type="subcellular location">
    <subcellularLocation>
        <location evidence="1">Nucleus</location>
    </subcellularLocation>
</comment>
<dbReference type="GO" id="GO:0005634">
    <property type="term" value="C:nucleus"/>
    <property type="evidence" value="ECO:0007669"/>
    <property type="project" value="UniProtKB-SubCell"/>
</dbReference>
<keyword evidence="4 7" id="KW-0863">Zinc-finger</keyword>
<comment type="caution">
    <text evidence="10">The sequence shown here is derived from an EMBL/GenBank/DDBJ whole genome shotgun (WGS) entry which is preliminary data.</text>
</comment>
<dbReference type="SUPFAM" id="SSF57667">
    <property type="entry name" value="beta-beta-alpha zinc fingers"/>
    <property type="match status" value="1"/>
</dbReference>
<dbReference type="GO" id="GO:0000981">
    <property type="term" value="F:DNA-binding transcription factor activity, RNA polymerase II-specific"/>
    <property type="evidence" value="ECO:0007669"/>
    <property type="project" value="InterPro"/>
</dbReference>
<dbReference type="PROSITE" id="PS50157">
    <property type="entry name" value="ZINC_FINGER_C2H2_2"/>
    <property type="match status" value="2"/>
</dbReference>
<dbReference type="Gene3D" id="3.30.160.60">
    <property type="entry name" value="Classic Zinc Finger"/>
    <property type="match status" value="1"/>
</dbReference>
<evidence type="ECO:0000256" key="2">
    <source>
        <dbReference type="ARBA" id="ARBA00022723"/>
    </source>
</evidence>
<dbReference type="EMBL" id="JAODAN010000005">
    <property type="protein sequence ID" value="KAK1923958.1"/>
    <property type="molecule type" value="Genomic_DNA"/>
</dbReference>
<dbReference type="GO" id="GO:0000978">
    <property type="term" value="F:RNA polymerase II cis-regulatory region sequence-specific DNA binding"/>
    <property type="evidence" value="ECO:0007669"/>
    <property type="project" value="InterPro"/>
</dbReference>
<evidence type="ECO:0000256" key="8">
    <source>
        <dbReference type="SAM" id="MobiDB-lite"/>
    </source>
</evidence>
<evidence type="ECO:0000259" key="9">
    <source>
        <dbReference type="PROSITE" id="PS50157"/>
    </source>
</evidence>
<organism evidence="10 11">
    <name type="scientific">Papiliotrema laurentii</name>
    <name type="common">Cryptococcus laurentii</name>
    <dbReference type="NCBI Taxonomy" id="5418"/>
    <lineage>
        <taxon>Eukaryota</taxon>
        <taxon>Fungi</taxon>
        <taxon>Dikarya</taxon>
        <taxon>Basidiomycota</taxon>
        <taxon>Agaricomycotina</taxon>
        <taxon>Tremellomycetes</taxon>
        <taxon>Tremellales</taxon>
        <taxon>Rhynchogastremaceae</taxon>
        <taxon>Papiliotrema</taxon>
    </lineage>
</organism>
<keyword evidence="5" id="KW-0862">Zinc</keyword>
<dbReference type="AlphaFoldDB" id="A0AAD9D0U5"/>
<evidence type="ECO:0000256" key="6">
    <source>
        <dbReference type="ARBA" id="ARBA00023242"/>
    </source>
</evidence>
<sequence>MSNVRLIVDSEAGLFECDYPNCGKAFTRKDHLVRHAANHSDIVHYCPTCDRGFKRLDLLQRHQIRKVCGGQNSHQRPGHPDETSRSERDQDDESSASSHLPDFEVVPHPVWGYTNAQVFYPPPWELPMHDSAEMAPPFNQDPFSIDLSSYNVPPVSTPRPQESSERVVETVQTIASPGVFHRLDLQFPELQGGMQWLNNALESYWTNVSPSFPFIHRGTFDIHQAPPALIVMMAITGSVHMSLPRGEYANTVMEIRGGLIQECGLDMPISTLQTFCLCHVYDTYYGTAESLFVAQCMWPVMVAHSRKKGIGVLAPPDMDEMPQEEAWATWAKDEETRRAAFCVLMIDTQLSAFWNQHPSRQLSIFAHNIALPCSRNQWEALTPGEWIRSGSGRALYTHRSPTKQSRSSYLPGLHPDFEVKAIHGEYSAVVFSALASEARLPLHIDADNALAVEMVLMGVMAVAWDCRTRGGMGLKFREGTKQWRPLVLNAVINLRAGWENAVQSSRPTVETRDMRDIFAISIISVLSDIPMLQVAAGATSVCGATIRSRQYRDAQRRLRIWATSEDAWTCLWQSARYLRSALWASWGIYTPWAVYITTLVHWGYAWAHLPPATHLPRCGPDPGSRSVALFDSILISPGRMSKIEHLGVLDLVASTADRLRSACGNTGFIAESADLLTRLLGGGAPRAYSEEDTSRSVTTTSGSGFVSQTDAPAGTGVF</sequence>
<dbReference type="PANTHER" id="PTHR40626:SF11">
    <property type="entry name" value="ZINC FINGER PROTEIN YPR022C"/>
    <property type="match status" value="1"/>
</dbReference>
<keyword evidence="3" id="KW-0677">Repeat</keyword>
<evidence type="ECO:0000313" key="11">
    <source>
        <dbReference type="Proteomes" id="UP001182556"/>
    </source>
</evidence>
<dbReference type="SMART" id="SM00355">
    <property type="entry name" value="ZnF_C2H2"/>
    <property type="match status" value="2"/>
</dbReference>
<protein>
    <recommendedName>
        <fullName evidence="9">C2H2-type domain-containing protein</fullName>
    </recommendedName>
</protein>
<dbReference type="GO" id="GO:0008270">
    <property type="term" value="F:zinc ion binding"/>
    <property type="evidence" value="ECO:0007669"/>
    <property type="project" value="UniProtKB-KW"/>
</dbReference>
<name>A0AAD9D0U5_PAPLA</name>
<feature type="compositionally biased region" description="Low complexity" evidence="8">
    <location>
        <begin position="695"/>
        <end position="709"/>
    </location>
</feature>
<feature type="compositionally biased region" description="Basic and acidic residues" evidence="8">
    <location>
        <begin position="78"/>
        <end position="88"/>
    </location>
</feature>
<keyword evidence="6" id="KW-0539">Nucleus</keyword>
<evidence type="ECO:0000256" key="1">
    <source>
        <dbReference type="ARBA" id="ARBA00004123"/>
    </source>
</evidence>
<dbReference type="InterPro" id="IPR051059">
    <property type="entry name" value="VerF-like"/>
</dbReference>
<feature type="region of interest" description="Disordered" evidence="8">
    <location>
        <begin position="67"/>
        <end position="101"/>
    </location>
</feature>
<dbReference type="Pfam" id="PF00096">
    <property type="entry name" value="zf-C2H2"/>
    <property type="match status" value="2"/>
</dbReference>
<evidence type="ECO:0000313" key="10">
    <source>
        <dbReference type="EMBL" id="KAK1923958.1"/>
    </source>
</evidence>
<gene>
    <name evidence="10" type="ORF">DB88DRAFT_463432</name>
</gene>
<dbReference type="Proteomes" id="UP001182556">
    <property type="component" value="Unassembled WGS sequence"/>
</dbReference>
<accession>A0AAD9D0U5</accession>
<dbReference type="InterPro" id="IPR013087">
    <property type="entry name" value="Znf_C2H2_type"/>
</dbReference>
<dbReference type="Pfam" id="PF04082">
    <property type="entry name" value="Fungal_trans"/>
    <property type="match status" value="1"/>
</dbReference>
<keyword evidence="2" id="KW-0479">Metal-binding</keyword>
<evidence type="ECO:0000256" key="4">
    <source>
        <dbReference type="ARBA" id="ARBA00022771"/>
    </source>
</evidence>
<reference evidence="10" key="1">
    <citation type="submission" date="2023-02" db="EMBL/GenBank/DDBJ databases">
        <title>Identification and recombinant expression of a fungal hydrolase from Papiliotrema laurentii that hydrolyzes apple cutin and clears colloidal polyester polyurethane.</title>
        <authorList>
            <consortium name="DOE Joint Genome Institute"/>
            <person name="Roman V.A."/>
            <person name="Bojanowski C."/>
            <person name="Crable B.R."/>
            <person name="Wagner D.N."/>
            <person name="Hung C.S."/>
            <person name="Nadeau L.J."/>
            <person name="Schratz L."/>
            <person name="Haridas S."/>
            <person name="Pangilinan J."/>
            <person name="Lipzen A."/>
            <person name="Na H."/>
            <person name="Yan M."/>
            <person name="Ng V."/>
            <person name="Grigoriev I.V."/>
            <person name="Spatafora J.W."/>
            <person name="Barlow D."/>
            <person name="Biffinger J."/>
            <person name="Kelley-Loughnane N."/>
            <person name="Varaljay V.A."/>
            <person name="Crookes-Goodson W.J."/>
        </authorList>
    </citation>
    <scope>NUCLEOTIDE SEQUENCE</scope>
    <source>
        <strain evidence="10">5307AH</strain>
    </source>
</reference>
<feature type="domain" description="C2H2-type" evidence="9">
    <location>
        <begin position="15"/>
        <end position="40"/>
    </location>
</feature>
<proteinExistence type="predicted"/>
<evidence type="ECO:0000256" key="5">
    <source>
        <dbReference type="ARBA" id="ARBA00022833"/>
    </source>
</evidence>
<feature type="region of interest" description="Disordered" evidence="8">
    <location>
        <begin position="686"/>
        <end position="718"/>
    </location>
</feature>
<dbReference type="InterPro" id="IPR036236">
    <property type="entry name" value="Znf_C2H2_sf"/>
</dbReference>
<feature type="domain" description="C2H2-type" evidence="9">
    <location>
        <begin position="44"/>
        <end position="77"/>
    </location>
</feature>
<evidence type="ECO:0000256" key="7">
    <source>
        <dbReference type="PROSITE-ProRule" id="PRU00042"/>
    </source>
</evidence>
<keyword evidence="11" id="KW-1185">Reference proteome</keyword>
<dbReference type="PANTHER" id="PTHR40626">
    <property type="entry name" value="MIP31509P"/>
    <property type="match status" value="1"/>
</dbReference>
<dbReference type="InterPro" id="IPR007219">
    <property type="entry name" value="XnlR_reg_dom"/>
</dbReference>
<dbReference type="CDD" id="cd12148">
    <property type="entry name" value="fungal_TF_MHR"/>
    <property type="match status" value="1"/>
</dbReference>
<dbReference type="GO" id="GO:0006351">
    <property type="term" value="P:DNA-templated transcription"/>
    <property type="evidence" value="ECO:0007669"/>
    <property type="project" value="InterPro"/>
</dbReference>
<dbReference type="GO" id="GO:0000785">
    <property type="term" value="C:chromatin"/>
    <property type="evidence" value="ECO:0007669"/>
    <property type="project" value="TreeGrafter"/>
</dbReference>
<evidence type="ECO:0000256" key="3">
    <source>
        <dbReference type="ARBA" id="ARBA00022737"/>
    </source>
</evidence>
<dbReference type="PROSITE" id="PS00028">
    <property type="entry name" value="ZINC_FINGER_C2H2_1"/>
    <property type="match status" value="1"/>
</dbReference>